<organism evidence="2 3">
    <name type="scientific">Sphaerobolus stellatus (strain SS14)</name>
    <dbReference type="NCBI Taxonomy" id="990650"/>
    <lineage>
        <taxon>Eukaryota</taxon>
        <taxon>Fungi</taxon>
        <taxon>Dikarya</taxon>
        <taxon>Basidiomycota</taxon>
        <taxon>Agaricomycotina</taxon>
        <taxon>Agaricomycetes</taxon>
        <taxon>Phallomycetidae</taxon>
        <taxon>Geastrales</taxon>
        <taxon>Sphaerobolaceae</taxon>
        <taxon>Sphaerobolus</taxon>
    </lineage>
</organism>
<feature type="region of interest" description="Disordered" evidence="1">
    <location>
        <begin position="43"/>
        <end position="92"/>
    </location>
</feature>
<dbReference type="AlphaFoldDB" id="A0A0C9TVX3"/>
<dbReference type="Proteomes" id="UP000054279">
    <property type="component" value="Unassembled WGS sequence"/>
</dbReference>
<evidence type="ECO:0000313" key="3">
    <source>
        <dbReference type="Proteomes" id="UP000054279"/>
    </source>
</evidence>
<gene>
    <name evidence="2" type="ORF">M422DRAFT_273071</name>
</gene>
<dbReference type="EMBL" id="KN837392">
    <property type="protein sequence ID" value="KIJ25934.1"/>
    <property type="molecule type" value="Genomic_DNA"/>
</dbReference>
<evidence type="ECO:0000256" key="1">
    <source>
        <dbReference type="SAM" id="MobiDB-lite"/>
    </source>
</evidence>
<sequence length="210" mass="22344">MDLDVPPLTLEIPPSPTKNSPKVGLEVSMLPLSTVTKEDVLHPLRSDGEFQERIVAESPRKKRKAADAPLEADGPEGRRLKMSKSPDVVGKAKAADHVMEVINGEDSGATQVVTKTKTTGGRRGRKKAINVKQAPLGTDASVPPLRRGRSKAQPAAMAAEVGQEAQTPEVHHGDSFRGWGRGRSKAQQAAMAAEVGQEAQTPEVTKLGLV</sequence>
<accession>A0A0C9TVX3</accession>
<feature type="compositionally biased region" description="Basic residues" evidence="1">
    <location>
        <begin position="120"/>
        <end position="129"/>
    </location>
</feature>
<evidence type="ECO:0000313" key="2">
    <source>
        <dbReference type="EMBL" id="KIJ25934.1"/>
    </source>
</evidence>
<feature type="region of interest" description="Disordered" evidence="1">
    <location>
        <begin position="1"/>
        <end position="24"/>
    </location>
</feature>
<keyword evidence="3" id="KW-1185">Reference proteome</keyword>
<dbReference type="HOGENOM" id="CLU_1310801_0_0_1"/>
<proteinExistence type="predicted"/>
<name>A0A0C9TVX3_SPHS4</name>
<feature type="compositionally biased region" description="Basic and acidic residues" evidence="1">
    <location>
        <begin position="43"/>
        <end position="59"/>
    </location>
</feature>
<reference evidence="2 3" key="1">
    <citation type="submission" date="2014-06" db="EMBL/GenBank/DDBJ databases">
        <title>Evolutionary Origins and Diversification of the Mycorrhizal Mutualists.</title>
        <authorList>
            <consortium name="DOE Joint Genome Institute"/>
            <consortium name="Mycorrhizal Genomics Consortium"/>
            <person name="Kohler A."/>
            <person name="Kuo A."/>
            <person name="Nagy L.G."/>
            <person name="Floudas D."/>
            <person name="Copeland A."/>
            <person name="Barry K.W."/>
            <person name="Cichocki N."/>
            <person name="Veneault-Fourrey C."/>
            <person name="LaButti K."/>
            <person name="Lindquist E.A."/>
            <person name="Lipzen A."/>
            <person name="Lundell T."/>
            <person name="Morin E."/>
            <person name="Murat C."/>
            <person name="Riley R."/>
            <person name="Ohm R."/>
            <person name="Sun H."/>
            <person name="Tunlid A."/>
            <person name="Henrissat B."/>
            <person name="Grigoriev I.V."/>
            <person name="Hibbett D.S."/>
            <person name="Martin F."/>
        </authorList>
    </citation>
    <scope>NUCLEOTIDE SEQUENCE [LARGE SCALE GENOMIC DNA]</scope>
    <source>
        <strain evidence="2 3">SS14</strain>
    </source>
</reference>
<feature type="region of interest" description="Disordered" evidence="1">
    <location>
        <begin position="113"/>
        <end position="185"/>
    </location>
</feature>
<protein>
    <submittedName>
        <fullName evidence="2">Uncharacterized protein</fullName>
    </submittedName>
</protein>